<reference evidence="2" key="2">
    <citation type="submission" date="2020-11" db="EMBL/GenBank/DDBJ databases">
        <authorList>
            <person name="McCartney M.A."/>
            <person name="Auch B."/>
            <person name="Kono T."/>
            <person name="Mallez S."/>
            <person name="Becker A."/>
            <person name="Gohl D.M."/>
            <person name="Silverstein K.A.T."/>
            <person name="Koren S."/>
            <person name="Bechman K.B."/>
            <person name="Herman A."/>
            <person name="Abrahante J.E."/>
            <person name="Garbe J."/>
        </authorList>
    </citation>
    <scope>NUCLEOTIDE SEQUENCE</scope>
    <source>
        <strain evidence="2">Duluth1</strain>
        <tissue evidence="2">Whole animal</tissue>
    </source>
</reference>
<organism evidence="2 3">
    <name type="scientific">Dreissena polymorpha</name>
    <name type="common">Zebra mussel</name>
    <name type="synonym">Mytilus polymorpha</name>
    <dbReference type="NCBI Taxonomy" id="45954"/>
    <lineage>
        <taxon>Eukaryota</taxon>
        <taxon>Metazoa</taxon>
        <taxon>Spiralia</taxon>
        <taxon>Lophotrochozoa</taxon>
        <taxon>Mollusca</taxon>
        <taxon>Bivalvia</taxon>
        <taxon>Autobranchia</taxon>
        <taxon>Heteroconchia</taxon>
        <taxon>Euheterodonta</taxon>
        <taxon>Imparidentia</taxon>
        <taxon>Neoheterodontei</taxon>
        <taxon>Myida</taxon>
        <taxon>Dreissenoidea</taxon>
        <taxon>Dreissenidae</taxon>
        <taxon>Dreissena</taxon>
    </lineage>
</organism>
<gene>
    <name evidence="2" type="ORF">DPMN_167587</name>
</gene>
<keyword evidence="1" id="KW-1133">Transmembrane helix</keyword>
<accession>A0A9D4IYH8</accession>
<evidence type="ECO:0000256" key="1">
    <source>
        <dbReference type="SAM" id="Phobius"/>
    </source>
</evidence>
<keyword evidence="1" id="KW-0812">Transmembrane</keyword>
<evidence type="ECO:0000313" key="3">
    <source>
        <dbReference type="Proteomes" id="UP000828390"/>
    </source>
</evidence>
<keyword evidence="3" id="KW-1185">Reference proteome</keyword>
<feature type="transmembrane region" description="Helical" evidence="1">
    <location>
        <begin position="133"/>
        <end position="152"/>
    </location>
</feature>
<dbReference type="Proteomes" id="UP000828390">
    <property type="component" value="Unassembled WGS sequence"/>
</dbReference>
<dbReference type="EMBL" id="JAIWYP010000008">
    <property type="protein sequence ID" value="KAH3789409.1"/>
    <property type="molecule type" value="Genomic_DNA"/>
</dbReference>
<keyword evidence="1" id="KW-0472">Membrane</keyword>
<name>A0A9D4IYH8_DREPO</name>
<dbReference type="AlphaFoldDB" id="A0A9D4IYH8"/>
<proteinExistence type="predicted"/>
<comment type="caution">
    <text evidence="2">The sequence shown here is derived from an EMBL/GenBank/DDBJ whole genome shotgun (WGS) entry which is preliminary data.</text>
</comment>
<sequence length="156" mass="17054">MSDTSSFEPGLFVLDTAKSLCAKKLSTTIFSIPNISPTNLNDFQIAADIIQVPFWVQPVNVQAFVGAPITTLLCYLLDLDGLVKKENCSEKYSSVCVNATAHDTITYLGSTSSVPFYRSALTSSSRAKRLTDILLTIPITVFSVFIAMNRLFDNLS</sequence>
<protein>
    <submittedName>
        <fullName evidence="2">Uncharacterized protein</fullName>
    </submittedName>
</protein>
<reference evidence="2" key="1">
    <citation type="journal article" date="2019" name="bioRxiv">
        <title>The Genome of the Zebra Mussel, Dreissena polymorpha: A Resource for Invasive Species Research.</title>
        <authorList>
            <person name="McCartney M.A."/>
            <person name="Auch B."/>
            <person name="Kono T."/>
            <person name="Mallez S."/>
            <person name="Zhang Y."/>
            <person name="Obille A."/>
            <person name="Becker A."/>
            <person name="Abrahante J.E."/>
            <person name="Garbe J."/>
            <person name="Badalamenti J.P."/>
            <person name="Herman A."/>
            <person name="Mangelson H."/>
            <person name="Liachko I."/>
            <person name="Sullivan S."/>
            <person name="Sone E.D."/>
            <person name="Koren S."/>
            <person name="Silverstein K.A.T."/>
            <person name="Beckman K.B."/>
            <person name="Gohl D.M."/>
        </authorList>
    </citation>
    <scope>NUCLEOTIDE SEQUENCE</scope>
    <source>
        <strain evidence="2">Duluth1</strain>
        <tissue evidence="2">Whole animal</tissue>
    </source>
</reference>
<evidence type="ECO:0000313" key="2">
    <source>
        <dbReference type="EMBL" id="KAH3789409.1"/>
    </source>
</evidence>